<evidence type="ECO:0000313" key="1">
    <source>
        <dbReference type="EMBL" id="KAG5393740.1"/>
    </source>
</evidence>
<dbReference type="Proteomes" id="UP000823674">
    <property type="component" value="Chromosome A06"/>
</dbReference>
<organism evidence="1 2">
    <name type="scientific">Brassica rapa subsp. trilocularis</name>
    <dbReference type="NCBI Taxonomy" id="1813537"/>
    <lineage>
        <taxon>Eukaryota</taxon>
        <taxon>Viridiplantae</taxon>
        <taxon>Streptophyta</taxon>
        <taxon>Embryophyta</taxon>
        <taxon>Tracheophyta</taxon>
        <taxon>Spermatophyta</taxon>
        <taxon>Magnoliopsida</taxon>
        <taxon>eudicotyledons</taxon>
        <taxon>Gunneridae</taxon>
        <taxon>Pentapetalae</taxon>
        <taxon>rosids</taxon>
        <taxon>malvids</taxon>
        <taxon>Brassicales</taxon>
        <taxon>Brassicaceae</taxon>
        <taxon>Brassiceae</taxon>
        <taxon>Brassica</taxon>
    </lineage>
</organism>
<dbReference type="EMBL" id="JADBGQ010000006">
    <property type="protein sequence ID" value="KAG5393740.1"/>
    <property type="molecule type" value="Genomic_DNA"/>
</dbReference>
<evidence type="ECO:0000313" key="2">
    <source>
        <dbReference type="Proteomes" id="UP000823674"/>
    </source>
</evidence>
<gene>
    <name evidence="1" type="primary">A06p034530.1_BraROA</name>
    <name evidence="1" type="ORF">IGI04_023703</name>
</gene>
<comment type="caution">
    <text evidence="1">The sequence shown here is derived from an EMBL/GenBank/DDBJ whole genome shotgun (WGS) entry which is preliminary data.</text>
</comment>
<name>A0ABQ7M618_BRACM</name>
<proteinExistence type="predicted"/>
<protein>
    <submittedName>
        <fullName evidence="1">Uncharacterized protein</fullName>
    </submittedName>
</protein>
<sequence>MELINSLCTAKREEIDRPLADFPVNIWEDPLTSFVVSDTKQVRETKLVGGLIGGLVTKAFY</sequence>
<keyword evidence="2" id="KW-1185">Reference proteome</keyword>
<reference evidence="1 2" key="1">
    <citation type="submission" date="2021-03" db="EMBL/GenBank/DDBJ databases">
        <authorList>
            <person name="King G.J."/>
            <person name="Bancroft I."/>
            <person name="Baten A."/>
            <person name="Bloomfield J."/>
            <person name="Borpatragohain P."/>
            <person name="He Z."/>
            <person name="Irish N."/>
            <person name="Irwin J."/>
            <person name="Liu K."/>
            <person name="Mauleon R.P."/>
            <person name="Moore J."/>
            <person name="Morris R."/>
            <person name="Ostergaard L."/>
            <person name="Wang B."/>
            <person name="Wells R."/>
        </authorList>
    </citation>
    <scope>NUCLEOTIDE SEQUENCE [LARGE SCALE GENOMIC DNA]</scope>
    <source>
        <strain evidence="1">R-o-18</strain>
        <tissue evidence="1">Leaf</tissue>
    </source>
</reference>
<accession>A0ABQ7M618</accession>